<evidence type="ECO:0000313" key="4">
    <source>
        <dbReference type="Proteomes" id="UP001630127"/>
    </source>
</evidence>
<organism evidence="3 4">
    <name type="scientific">Cinchona calisaya</name>
    <dbReference type="NCBI Taxonomy" id="153742"/>
    <lineage>
        <taxon>Eukaryota</taxon>
        <taxon>Viridiplantae</taxon>
        <taxon>Streptophyta</taxon>
        <taxon>Embryophyta</taxon>
        <taxon>Tracheophyta</taxon>
        <taxon>Spermatophyta</taxon>
        <taxon>Magnoliopsida</taxon>
        <taxon>eudicotyledons</taxon>
        <taxon>Gunneridae</taxon>
        <taxon>Pentapetalae</taxon>
        <taxon>asterids</taxon>
        <taxon>lamiids</taxon>
        <taxon>Gentianales</taxon>
        <taxon>Rubiaceae</taxon>
        <taxon>Cinchonoideae</taxon>
        <taxon>Cinchoneae</taxon>
        <taxon>Cinchona</taxon>
    </lineage>
</organism>
<dbReference type="AlphaFoldDB" id="A0ABD2Y7Q8"/>
<sequence>MATKYRSIRHCPPPPSLYPWLVFPHGKNTRNQTFYSPSEPNNNGYLKSIPELENKSILLSCHGWLVLNLCNKESQFLLWNPVTLESIHLPPLHLRSKQYVQEVVLTSSPKVAGSTLLLFVRNPNMIIFCCIEKHTWITRGYYDDIKVIGEDKSDFFDFPVVCNDRIFATTFCRCRMVEIEIIKQRRLVIRPLKSCGLPFLPSVWHKVENYLVESCGDLFMINVQKHYSEVMNIVVLKFDFSVMEWNKVESCPDRAFFLSNGRAISCWSPTGSGSTTNVIANRVHFTLYQDKSLYSYHIEDKTVSVSLPCPNLPAPWSTPIWVLPDGGVAKAQTEHQEEKQSQEARVLGHSQISKEEEKREEANNTTTTLILDELCDDIGKRIAENLIIPSDYMNFRAVCRWSRSVAPVKEWRTLSPSEELEKHILSPWLILPNTSKGLLVNSLVDPALGDNHKYYLTIPQELEDAIVCFSKDGWMFMSKELSLKLYNPFTKTIICLPDLDPIGQTYFFSSLPNSSDCVVVAISFFIGAVSLIRPGMDKWIHTELLKEEVDVNFDRTHTYPVFLNDSFYFLGGKNDCLGVLKIEEGETNAVLSVYKLDRPCSRSCDKIYLVECDGEILAVFVGKTERWVQVFKINLSKMVWEEVESLGKYSLYLCNLSTLAVPAKTPAMENKIYFPRFYGDSMVYYSLETRMFHYSSSDSSKDTTLIDSYGCKMQFRCCWIQPRRKMGRFGVGRNWLVEEKDGMRGGRVASMGLAVGEWRGKVRRGKWKEEEDRERVVIWLEEEAEEALDLVRRGGGRDGKGDLVAGEV</sequence>
<dbReference type="PANTHER" id="PTHR33127">
    <property type="entry name" value="TRANSMEMBRANE PROTEIN"/>
    <property type="match status" value="1"/>
</dbReference>
<proteinExistence type="predicted"/>
<feature type="domain" description="KIB1-4 beta-propeller" evidence="2">
    <location>
        <begin position="450"/>
        <end position="680"/>
    </location>
</feature>
<evidence type="ECO:0000256" key="1">
    <source>
        <dbReference type="SAM" id="MobiDB-lite"/>
    </source>
</evidence>
<dbReference type="InterPro" id="IPR011043">
    <property type="entry name" value="Gal_Oxase/kelch_b-propeller"/>
</dbReference>
<dbReference type="Pfam" id="PF03478">
    <property type="entry name" value="Beta-prop_KIB1-4"/>
    <property type="match status" value="2"/>
</dbReference>
<feature type="compositionally biased region" description="Basic and acidic residues" evidence="1">
    <location>
        <begin position="352"/>
        <end position="362"/>
    </location>
</feature>
<feature type="compositionally biased region" description="Basic and acidic residues" evidence="1">
    <location>
        <begin position="332"/>
        <end position="342"/>
    </location>
</feature>
<comment type="caution">
    <text evidence="3">The sequence shown here is derived from an EMBL/GenBank/DDBJ whole genome shotgun (WGS) entry which is preliminary data.</text>
</comment>
<feature type="region of interest" description="Disordered" evidence="1">
    <location>
        <begin position="332"/>
        <end position="364"/>
    </location>
</feature>
<dbReference type="Proteomes" id="UP001630127">
    <property type="component" value="Unassembled WGS sequence"/>
</dbReference>
<dbReference type="EMBL" id="JBJUIK010000015">
    <property type="protein sequence ID" value="KAL3503533.1"/>
    <property type="molecule type" value="Genomic_DNA"/>
</dbReference>
<accession>A0ABD2Y7Q8</accession>
<dbReference type="PANTHER" id="PTHR33127:SF35">
    <property type="entry name" value="F-BOX DOMAIN-CONTAINING PROTEIN"/>
    <property type="match status" value="1"/>
</dbReference>
<reference evidence="3 4" key="1">
    <citation type="submission" date="2024-11" db="EMBL/GenBank/DDBJ databases">
        <title>A near-complete genome assembly of Cinchona calisaya.</title>
        <authorList>
            <person name="Lian D.C."/>
            <person name="Zhao X.W."/>
            <person name="Wei L."/>
        </authorList>
    </citation>
    <scope>NUCLEOTIDE SEQUENCE [LARGE SCALE GENOMIC DNA]</scope>
    <source>
        <tissue evidence="3">Nenye</tissue>
    </source>
</reference>
<evidence type="ECO:0000313" key="3">
    <source>
        <dbReference type="EMBL" id="KAL3503533.1"/>
    </source>
</evidence>
<gene>
    <name evidence="3" type="ORF">ACH5RR_037982</name>
</gene>
<protein>
    <recommendedName>
        <fullName evidence="2">KIB1-4 beta-propeller domain-containing protein</fullName>
    </recommendedName>
</protein>
<name>A0ABD2Y7Q8_9GENT</name>
<feature type="domain" description="KIB1-4 beta-propeller" evidence="2">
    <location>
        <begin position="34"/>
        <end position="290"/>
    </location>
</feature>
<dbReference type="SUPFAM" id="SSF50965">
    <property type="entry name" value="Galactose oxidase, central domain"/>
    <property type="match status" value="1"/>
</dbReference>
<keyword evidence="4" id="KW-1185">Reference proteome</keyword>
<dbReference type="InterPro" id="IPR005174">
    <property type="entry name" value="KIB1-4_b-propeller"/>
</dbReference>
<evidence type="ECO:0000259" key="2">
    <source>
        <dbReference type="Pfam" id="PF03478"/>
    </source>
</evidence>